<dbReference type="AlphaFoldDB" id="A0A8S0YUY1"/>
<accession>A0A8S0YUY1</accession>
<feature type="domain" description="MADF" evidence="3">
    <location>
        <begin position="11"/>
        <end position="107"/>
    </location>
</feature>
<evidence type="ECO:0000259" key="3">
    <source>
        <dbReference type="PROSITE" id="PS51029"/>
    </source>
</evidence>
<dbReference type="GO" id="GO:0005634">
    <property type="term" value="C:nucleus"/>
    <property type="evidence" value="ECO:0007669"/>
    <property type="project" value="UniProtKB-SubCell"/>
</dbReference>
<evidence type="ECO:0000313" key="6">
    <source>
        <dbReference type="Proteomes" id="UP000494256"/>
    </source>
</evidence>
<dbReference type="PANTHER" id="PTHR21505:SF8">
    <property type="entry name" value="DPT-YFP REPRESSOR BY OVEREXPRESSION, ISOFORM D-RELATED"/>
    <property type="match status" value="1"/>
</dbReference>
<dbReference type="InterPro" id="IPR004210">
    <property type="entry name" value="BESS_motif"/>
</dbReference>
<evidence type="ECO:0000259" key="4">
    <source>
        <dbReference type="PROSITE" id="PS51031"/>
    </source>
</evidence>
<dbReference type="Pfam" id="PF10545">
    <property type="entry name" value="MADF_DNA_bdg"/>
    <property type="match status" value="1"/>
</dbReference>
<keyword evidence="1" id="KW-0539">Nucleus</keyword>
<evidence type="ECO:0000256" key="1">
    <source>
        <dbReference type="PROSITE-ProRule" id="PRU00371"/>
    </source>
</evidence>
<sequence>MSRWGDEKTLRFIRLYRERECLWNTSSPNYKNKQAREHAYRSILTTFNDVNLDLKSVKTKIKNLRSVYHTELKKVKGDLLYECEGPVYKPGLSWFDEMHAFLEDQGESAGESITIEVYCIKLPEALRSSSNSEIELKQDTVTTTDRQAEHMTFEAILDPHIDHGITLDPLKYTDTDIITNETTNLQTNSVTPSSSSHQSIRTPSIRTGNRKKRQYDSVFSTLHRLENIVSNIVSTTQEQNVQIQREDEFHMFALSVAAQLRQLPLHVAIATQSKIQSILSEARITYIFSNTSSPPSVTVKKEDASEN</sequence>
<name>A0A8S0YUY1_ARCPL</name>
<feature type="compositionally biased region" description="Polar residues" evidence="2">
    <location>
        <begin position="186"/>
        <end position="207"/>
    </location>
</feature>
<dbReference type="OrthoDB" id="420380at2759"/>
<dbReference type="PANTHER" id="PTHR21505">
    <property type="entry name" value="MADF DOMAIN-CONTAINING PROTEIN-RELATED"/>
    <property type="match status" value="1"/>
</dbReference>
<evidence type="ECO:0000313" key="5">
    <source>
        <dbReference type="EMBL" id="CAB3223821.1"/>
    </source>
</evidence>
<dbReference type="PROSITE" id="PS51029">
    <property type="entry name" value="MADF"/>
    <property type="match status" value="1"/>
</dbReference>
<proteinExistence type="predicted"/>
<gene>
    <name evidence="5" type="ORF">APLA_LOCUS1584</name>
</gene>
<protein>
    <recommendedName>
        <fullName evidence="7">MADF domain-containing protein</fullName>
    </recommendedName>
</protein>
<feature type="region of interest" description="Disordered" evidence="2">
    <location>
        <begin position="186"/>
        <end position="213"/>
    </location>
</feature>
<reference evidence="5 6" key="1">
    <citation type="submission" date="2020-04" db="EMBL/GenBank/DDBJ databases">
        <authorList>
            <person name="Wallbank WR R."/>
            <person name="Pardo Diaz C."/>
            <person name="Kozak K."/>
            <person name="Martin S."/>
            <person name="Jiggins C."/>
            <person name="Moest M."/>
            <person name="Warren A I."/>
            <person name="Byers J.R.P. K."/>
            <person name="Montejo-Kovacevich G."/>
            <person name="Yen C E."/>
        </authorList>
    </citation>
    <scope>NUCLEOTIDE SEQUENCE [LARGE SCALE GENOMIC DNA]</scope>
</reference>
<dbReference type="SMART" id="SM00595">
    <property type="entry name" value="MADF"/>
    <property type="match status" value="1"/>
</dbReference>
<comment type="caution">
    <text evidence="5">The sequence shown here is derived from an EMBL/GenBank/DDBJ whole genome shotgun (WGS) entry which is preliminary data.</text>
</comment>
<comment type="subcellular location">
    <subcellularLocation>
        <location evidence="1">Nucleus</location>
    </subcellularLocation>
</comment>
<dbReference type="InterPro" id="IPR006578">
    <property type="entry name" value="MADF-dom"/>
</dbReference>
<organism evidence="5 6">
    <name type="scientific">Arctia plantaginis</name>
    <name type="common">Wood tiger moth</name>
    <name type="synonym">Phalaena plantaginis</name>
    <dbReference type="NCBI Taxonomy" id="874455"/>
    <lineage>
        <taxon>Eukaryota</taxon>
        <taxon>Metazoa</taxon>
        <taxon>Ecdysozoa</taxon>
        <taxon>Arthropoda</taxon>
        <taxon>Hexapoda</taxon>
        <taxon>Insecta</taxon>
        <taxon>Pterygota</taxon>
        <taxon>Neoptera</taxon>
        <taxon>Endopterygota</taxon>
        <taxon>Lepidoptera</taxon>
        <taxon>Glossata</taxon>
        <taxon>Ditrysia</taxon>
        <taxon>Noctuoidea</taxon>
        <taxon>Erebidae</taxon>
        <taxon>Arctiinae</taxon>
        <taxon>Arctia</taxon>
    </lineage>
</organism>
<dbReference type="GO" id="GO:0003677">
    <property type="term" value="F:DNA binding"/>
    <property type="evidence" value="ECO:0007669"/>
    <property type="project" value="InterPro"/>
</dbReference>
<dbReference type="Proteomes" id="UP000494256">
    <property type="component" value="Unassembled WGS sequence"/>
</dbReference>
<evidence type="ECO:0000256" key="2">
    <source>
        <dbReference type="SAM" id="MobiDB-lite"/>
    </source>
</evidence>
<feature type="domain" description="BESS" evidence="4">
    <location>
        <begin position="246"/>
        <end position="285"/>
    </location>
</feature>
<evidence type="ECO:0008006" key="7">
    <source>
        <dbReference type="Google" id="ProtNLM"/>
    </source>
</evidence>
<dbReference type="PROSITE" id="PS51031">
    <property type="entry name" value="BESS"/>
    <property type="match status" value="1"/>
</dbReference>
<dbReference type="EMBL" id="CADEBD010000171">
    <property type="protein sequence ID" value="CAB3223821.1"/>
    <property type="molecule type" value="Genomic_DNA"/>
</dbReference>